<dbReference type="EMBL" id="JAUTWS010000036">
    <property type="protein sequence ID" value="MDO9711894.1"/>
    <property type="molecule type" value="Genomic_DNA"/>
</dbReference>
<evidence type="ECO:0000313" key="4">
    <source>
        <dbReference type="EMBL" id="MDO9711894.1"/>
    </source>
</evidence>
<dbReference type="InterPro" id="IPR044152">
    <property type="entry name" value="YqjM-like"/>
</dbReference>
<feature type="domain" description="NADH:flavin oxidoreductase/NADH oxidase N-terminal" evidence="2">
    <location>
        <begin position="385"/>
        <end position="717"/>
    </location>
</feature>
<dbReference type="Proteomes" id="UP001243009">
    <property type="component" value="Unassembled WGS sequence"/>
</dbReference>
<feature type="domain" description="FAD-binding" evidence="3">
    <location>
        <begin position="3"/>
        <end position="316"/>
    </location>
</feature>
<dbReference type="CDD" id="cd02932">
    <property type="entry name" value="OYE_YqiM_FMN"/>
    <property type="match status" value="1"/>
</dbReference>
<reference evidence="4 5" key="1">
    <citation type="submission" date="2023-08" db="EMBL/GenBank/DDBJ databases">
        <title>The draft genome sequence of Paracraurococcus sp. LOR1-02.</title>
        <authorList>
            <person name="Kingkaew E."/>
            <person name="Tanasupawat S."/>
        </authorList>
    </citation>
    <scope>NUCLEOTIDE SEQUENCE [LARGE SCALE GENOMIC DNA]</scope>
    <source>
        <strain evidence="4 5">LOR1-02</strain>
    </source>
</reference>
<dbReference type="PANTHER" id="PTHR43303">
    <property type="entry name" value="NADPH DEHYDROGENASE C23G7.10C-RELATED"/>
    <property type="match status" value="1"/>
</dbReference>
<dbReference type="PANTHER" id="PTHR43303:SF3">
    <property type="entry name" value="BLR3436 PROTEIN"/>
    <property type="match status" value="1"/>
</dbReference>
<dbReference type="PRINTS" id="PR00420">
    <property type="entry name" value="RNGMNOXGNASE"/>
</dbReference>
<dbReference type="SUPFAM" id="SSF51395">
    <property type="entry name" value="FMN-linked oxidoreductases"/>
    <property type="match status" value="1"/>
</dbReference>
<dbReference type="RefSeq" id="WP_305106748.1">
    <property type="nucleotide sequence ID" value="NZ_JAUTWS010000036.1"/>
</dbReference>
<dbReference type="Gene3D" id="3.50.50.60">
    <property type="entry name" value="FAD/NAD(P)-binding domain"/>
    <property type="match status" value="1"/>
</dbReference>
<dbReference type="Pfam" id="PF00724">
    <property type="entry name" value="Oxidored_FMN"/>
    <property type="match status" value="1"/>
</dbReference>
<protein>
    <submittedName>
        <fullName evidence="4">Bifunctional salicylyl-CoA 5-hydroxylase/oxidoreductase</fullName>
    </submittedName>
</protein>
<accession>A0ABT9E6V9</accession>
<dbReference type="InterPro" id="IPR013785">
    <property type="entry name" value="Aldolase_TIM"/>
</dbReference>
<dbReference type="InterPro" id="IPR036188">
    <property type="entry name" value="FAD/NAD-bd_sf"/>
</dbReference>
<keyword evidence="5" id="KW-1185">Reference proteome</keyword>
<evidence type="ECO:0000256" key="1">
    <source>
        <dbReference type="SAM" id="MobiDB-lite"/>
    </source>
</evidence>
<dbReference type="SUPFAM" id="SSF51905">
    <property type="entry name" value="FAD/NAD(P)-binding domain"/>
    <property type="match status" value="1"/>
</dbReference>
<evidence type="ECO:0000313" key="5">
    <source>
        <dbReference type="Proteomes" id="UP001243009"/>
    </source>
</evidence>
<sequence length="774" mass="85118">MRIAVIGGGPAGLYFAILMQRDHPQARITVVERNGADDTFGFGVVFSDATLDAFAAADPPSYHAIAGSFAYWDDIEVHAKGAVHRIGGNGFCGCARTTLLRLLQDRARSLGVELRFGEEATPEDFPDADLIVAADGINSPTRTRFAEHFRPEIGLRPNRFAWMGSTRPFDAFTFFFRERPEGIFIAHCYQYAPKASTWVLEADPETFARAGLEGMDEAESARFLEGVFAEELQGHRLLTNRSLWRRFPQIRCGRWVRDNIVLIGDAKASAHFSIGSGTKLAMEDAIALHRAFRAGGSVAQCLARYENDRREDVEKTQHAADVSLVWFEHVRRFWGMHPTRFAFGLMTRSKAITWDNLALRAPDFVAETQAAYAAEEGADPARPPMFQPLRLRGMQVANRVVVSPMCMYSAEDGLPGDFHLVHYGARAVGGAGLLFTEMTCVAPDARITPGCAGIWNEAQEAAWARIVGFVHAQGPAKIALQLGHAGRKGATKLMWDGIDRPLEQGAWPILSASPIPYFPDSQVPREMTRADMDRVTAEFVAAARRGARAGFDMLELHCAHGYLLASFLSPLTNRRVDEYGGPVENRLRFPLEVFRALREAWPAERPMSVRLSATDWADGGISDEDTLAIARAFAAAGCDLIDVSTGQTVHDAAPVYGRMFQVPWSDMIRQECGIATMCVGNITTADQVNTILAAGRADLVALARPHLTDPSFTLRTAAQYGVADIACPPQYRWGKDALLRNAAREQADLRELRLKARPRSHAPAPPATLPRAAE</sequence>
<dbReference type="NCBIfam" id="NF006101">
    <property type="entry name" value="PRK08255.1"/>
    <property type="match status" value="1"/>
</dbReference>
<dbReference type="InterPro" id="IPR002938">
    <property type="entry name" value="FAD-bd"/>
</dbReference>
<name>A0ABT9E6V9_9PROT</name>
<feature type="region of interest" description="Disordered" evidence="1">
    <location>
        <begin position="753"/>
        <end position="774"/>
    </location>
</feature>
<evidence type="ECO:0000259" key="3">
    <source>
        <dbReference type="Pfam" id="PF01494"/>
    </source>
</evidence>
<comment type="caution">
    <text evidence="4">The sequence shown here is derived from an EMBL/GenBank/DDBJ whole genome shotgun (WGS) entry which is preliminary data.</text>
</comment>
<proteinExistence type="predicted"/>
<dbReference type="Gene3D" id="3.20.20.70">
    <property type="entry name" value="Aldolase class I"/>
    <property type="match status" value="1"/>
</dbReference>
<dbReference type="Gene3D" id="3.30.9.20">
    <property type="match status" value="1"/>
</dbReference>
<gene>
    <name evidence="4" type="ORF">Q7A36_26345</name>
</gene>
<dbReference type="Pfam" id="PF01494">
    <property type="entry name" value="FAD_binding_3"/>
    <property type="match status" value="1"/>
</dbReference>
<dbReference type="InterPro" id="IPR001155">
    <property type="entry name" value="OxRdtase_FMN_N"/>
</dbReference>
<evidence type="ECO:0000259" key="2">
    <source>
        <dbReference type="Pfam" id="PF00724"/>
    </source>
</evidence>
<organism evidence="4 5">
    <name type="scientific">Paracraurococcus lichenis</name>
    <dbReference type="NCBI Taxonomy" id="3064888"/>
    <lineage>
        <taxon>Bacteria</taxon>
        <taxon>Pseudomonadati</taxon>
        <taxon>Pseudomonadota</taxon>
        <taxon>Alphaproteobacteria</taxon>
        <taxon>Acetobacterales</taxon>
        <taxon>Roseomonadaceae</taxon>
        <taxon>Paracraurococcus</taxon>
    </lineage>
</organism>